<evidence type="ECO:0000313" key="1">
    <source>
        <dbReference type="EMBL" id="GAA5505091.1"/>
    </source>
</evidence>
<gene>
    <name evidence="1" type="ORF">Rcae01_00532</name>
</gene>
<comment type="caution">
    <text evidence="1">The sequence shown here is derived from an EMBL/GenBank/DDBJ whole genome shotgun (WGS) entry which is preliminary data.</text>
</comment>
<sequence length="62" mass="6940">MKNAAQWLYTKVGAHALATVFGPQKKNRLKAIHQRWCTGFSRLAQPMKNADQGCTPTLVSRL</sequence>
<protein>
    <submittedName>
        <fullName evidence="1">Uncharacterized protein</fullName>
    </submittedName>
</protein>
<keyword evidence="2" id="KW-1185">Reference proteome</keyword>
<proteinExistence type="predicted"/>
<evidence type="ECO:0000313" key="2">
    <source>
        <dbReference type="Proteomes" id="UP001416858"/>
    </source>
</evidence>
<name>A0ABP9VJX0_9BACT</name>
<dbReference type="EMBL" id="BAABRO010000001">
    <property type="protein sequence ID" value="GAA5505091.1"/>
    <property type="molecule type" value="Genomic_DNA"/>
</dbReference>
<dbReference type="Proteomes" id="UP001416858">
    <property type="component" value="Unassembled WGS sequence"/>
</dbReference>
<reference evidence="1 2" key="1">
    <citation type="submission" date="2024-02" db="EMBL/GenBank/DDBJ databases">
        <title>Rhodopirellula caenicola NBRC 110016.</title>
        <authorList>
            <person name="Ichikawa N."/>
            <person name="Katano-Makiyama Y."/>
            <person name="Hidaka K."/>
        </authorList>
    </citation>
    <scope>NUCLEOTIDE SEQUENCE [LARGE SCALE GENOMIC DNA]</scope>
    <source>
        <strain evidence="1 2">NBRC 110016</strain>
    </source>
</reference>
<organism evidence="1 2">
    <name type="scientific">Novipirellula caenicola</name>
    <dbReference type="NCBI Taxonomy" id="1536901"/>
    <lineage>
        <taxon>Bacteria</taxon>
        <taxon>Pseudomonadati</taxon>
        <taxon>Planctomycetota</taxon>
        <taxon>Planctomycetia</taxon>
        <taxon>Pirellulales</taxon>
        <taxon>Pirellulaceae</taxon>
        <taxon>Novipirellula</taxon>
    </lineage>
</organism>
<accession>A0ABP9VJX0</accession>